<evidence type="ECO:0000313" key="2">
    <source>
        <dbReference type="EMBL" id="VDM63315.1"/>
    </source>
</evidence>
<protein>
    <submittedName>
        <fullName evidence="4">Secreted protein</fullName>
    </submittedName>
</protein>
<feature type="signal peptide" evidence="1">
    <location>
        <begin position="1"/>
        <end position="19"/>
    </location>
</feature>
<keyword evidence="3" id="KW-1185">Reference proteome</keyword>
<proteinExistence type="predicted"/>
<evidence type="ECO:0000313" key="3">
    <source>
        <dbReference type="Proteomes" id="UP000267027"/>
    </source>
</evidence>
<dbReference type="OrthoDB" id="5806326at2759"/>
<dbReference type="Proteomes" id="UP000267027">
    <property type="component" value="Unassembled WGS sequence"/>
</dbReference>
<reference evidence="2 3" key="2">
    <citation type="submission" date="2018-11" db="EMBL/GenBank/DDBJ databases">
        <authorList>
            <consortium name="Pathogen Informatics"/>
        </authorList>
    </citation>
    <scope>NUCLEOTIDE SEQUENCE [LARGE SCALE GENOMIC DNA]</scope>
    <source>
        <strain evidence="2 3">Costa Rica</strain>
    </source>
</reference>
<dbReference type="EMBL" id="UYYA01004776">
    <property type="protein sequence ID" value="VDM63315.1"/>
    <property type="molecule type" value="Genomic_DNA"/>
</dbReference>
<dbReference type="AlphaFoldDB" id="A0A0R3PZ09"/>
<organism evidence="4">
    <name type="scientific">Angiostrongylus costaricensis</name>
    <name type="common">Nematode worm</name>
    <dbReference type="NCBI Taxonomy" id="334426"/>
    <lineage>
        <taxon>Eukaryota</taxon>
        <taxon>Metazoa</taxon>
        <taxon>Ecdysozoa</taxon>
        <taxon>Nematoda</taxon>
        <taxon>Chromadorea</taxon>
        <taxon>Rhabditida</taxon>
        <taxon>Rhabditina</taxon>
        <taxon>Rhabditomorpha</taxon>
        <taxon>Strongyloidea</taxon>
        <taxon>Metastrongylidae</taxon>
        <taxon>Angiostrongylus</taxon>
    </lineage>
</organism>
<reference evidence="4" key="1">
    <citation type="submission" date="2017-02" db="UniProtKB">
        <authorList>
            <consortium name="WormBaseParasite"/>
        </authorList>
    </citation>
    <scope>IDENTIFICATION</scope>
</reference>
<feature type="chain" id="PRO_5043130422" evidence="1">
    <location>
        <begin position="20"/>
        <end position="105"/>
    </location>
</feature>
<dbReference type="WBParaSite" id="ACOC_0001172901-mRNA-1">
    <property type="protein sequence ID" value="ACOC_0001172901-mRNA-1"/>
    <property type="gene ID" value="ACOC_0001172901"/>
</dbReference>
<gene>
    <name evidence="2" type="ORF">ACOC_LOCUS11730</name>
</gene>
<evidence type="ECO:0000313" key="4">
    <source>
        <dbReference type="WBParaSite" id="ACOC_0001172901-mRNA-1"/>
    </source>
</evidence>
<evidence type="ECO:0000256" key="1">
    <source>
        <dbReference type="SAM" id="SignalP"/>
    </source>
</evidence>
<sequence>MCSWTLFIFLIVVTVVSEAAQRCYSGSKNKYESRLCDTGVAGKYVCQKFVCEGGKCEYIRNVSFSSSAFGGYYTAYIYFHRKTQHNTTVADVSAASPSSEPGRAC</sequence>
<name>A0A0R3PZ09_ANGCS</name>
<keyword evidence="1" id="KW-0732">Signal</keyword>
<accession>A0A0R3PZ09</accession>